<evidence type="ECO:0000256" key="6">
    <source>
        <dbReference type="SAM" id="MobiDB-lite"/>
    </source>
</evidence>
<dbReference type="Pfam" id="PF00015">
    <property type="entry name" value="MCPsignal"/>
    <property type="match status" value="1"/>
</dbReference>
<dbReference type="AlphaFoldDB" id="A0A1I6TPX6"/>
<keyword evidence="2" id="KW-0145">Chemotaxis</keyword>
<evidence type="ECO:0000313" key="11">
    <source>
        <dbReference type="Proteomes" id="UP000198788"/>
    </source>
</evidence>
<dbReference type="PANTHER" id="PTHR43531">
    <property type="entry name" value="PROTEIN ICFG"/>
    <property type="match status" value="1"/>
</dbReference>
<dbReference type="Pfam" id="PF00672">
    <property type="entry name" value="HAMP"/>
    <property type="match status" value="1"/>
</dbReference>
<dbReference type="CDD" id="cd06225">
    <property type="entry name" value="HAMP"/>
    <property type="match status" value="1"/>
</dbReference>
<dbReference type="PANTHER" id="PTHR43531:SF11">
    <property type="entry name" value="METHYL-ACCEPTING CHEMOTAXIS PROTEIN 3"/>
    <property type="match status" value="1"/>
</dbReference>
<organism evidence="10 11">
    <name type="scientific">Brevundimonas viscosa</name>
    <dbReference type="NCBI Taxonomy" id="871741"/>
    <lineage>
        <taxon>Bacteria</taxon>
        <taxon>Pseudomonadati</taxon>
        <taxon>Pseudomonadota</taxon>
        <taxon>Alphaproteobacteria</taxon>
        <taxon>Caulobacterales</taxon>
        <taxon>Caulobacteraceae</taxon>
        <taxon>Brevundimonas</taxon>
    </lineage>
</organism>
<evidence type="ECO:0000313" key="10">
    <source>
        <dbReference type="EMBL" id="SFS91037.1"/>
    </source>
</evidence>
<feature type="coiled-coil region" evidence="5">
    <location>
        <begin position="254"/>
        <end position="288"/>
    </location>
</feature>
<keyword evidence="5" id="KW-0175">Coiled coil</keyword>
<accession>A0A1I6TPX6</accession>
<dbReference type="EMBL" id="FOZV01000014">
    <property type="protein sequence ID" value="SFS91037.1"/>
    <property type="molecule type" value="Genomic_DNA"/>
</dbReference>
<dbReference type="PRINTS" id="PR00260">
    <property type="entry name" value="CHEMTRNSDUCR"/>
</dbReference>
<name>A0A1I6TPX6_9CAUL</name>
<gene>
    <name evidence="10" type="ORF">SAMN05192570_0226</name>
</gene>
<evidence type="ECO:0000256" key="1">
    <source>
        <dbReference type="ARBA" id="ARBA00004370"/>
    </source>
</evidence>
<feature type="region of interest" description="Disordered" evidence="6">
    <location>
        <begin position="588"/>
        <end position="618"/>
    </location>
</feature>
<keyword evidence="11" id="KW-1185">Reference proteome</keyword>
<feature type="domain" description="HAMP" evidence="9">
    <location>
        <begin position="208"/>
        <end position="260"/>
    </location>
</feature>
<dbReference type="OrthoDB" id="9765776at2"/>
<evidence type="ECO:0000256" key="2">
    <source>
        <dbReference type="ARBA" id="ARBA00022500"/>
    </source>
</evidence>
<dbReference type="GO" id="GO:0007165">
    <property type="term" value="P:signal transduction"/>
    <property type="evidence" value="ECO:0007669"/>
    <property type="project" value="UniProtKB-KW"/>
</dbReference>
<dbReference type="GO" id="GO:0006935">
    <property type="term" value="P:chemotaxis"/>
    <property type="evidence" value="ECO:0007669"/>
    <property type="project" value="UniProtKB-KW"/>
</dbReference>
<dbReference type="InterPro" id="IPR007891">
    <property type="entry name" value="CHASE3"/>
</dbReference>
<evidence type="ECO:0000256" key="4">
    <source>
        <dbReference type="PROSITE-ProRule" id="PRU00284"/>
    </source>
</evidence>
<evidence type="ECO:0000259" key="8">
    <source>
        <dbReference type="PROSITE" id="PS50111"/>
    </source>
</evidence>
<dbReference type="PROSITE" id="PS50885">
    <property type="entry name" value="HAMP"/>
    <property type="match status" value="2"/>
</dbReference>
<dbReference type="Gene3D" id="6.10.340.10">
    <property type="match status" value="1"/>
</dbReference>
<dbReference type="SUPFAM" id="SSF158472">
    <property type="entry name" value="HAMP domain-like"/>
    <property type="match status" value="1"/>
</dbReference>
<dbReference type="GO" id="GO:0016020">
    <property type="term" value="C:membrane"/>
    <property type="evidence" value="ECO:0007669"/>
    <property type="project" value="UniProtKB-SubCell"/>
</dbReference>
<comment type="similarity">
    <text evidence="3">Belongs to the methyl-accepting chemotaxis (MCP) protein family.</text>
</comment>
<evidence type="ECO:0000259" key="9">
    <source>
        <dbReference type="PROSITE" id="PS50885"/>
    </source>
</evidence>
<keyword evidence="7" id="KW-1133">Transmembrane helix</keyword>
<dbReference type="Gene3D" id="1.10.287.950">
    <property type="entry name" value="Methyl-accepting chemotaxis protein"/>
    <property type="match status" value="1"/>
</dbReference>
<dbReference type="Pfam" id="PF05227">
    <property type="entry name" value="CHASE3"/>
    <property type="match status" value="1"/>
</dbReference>
<feature type="transmembrane region" description="Helical" evidence="7">
    <location>
        <begin position="12"/>
        <end position="36"/>
    </location>
</feature>
<keyword evidence="7" id="KW-0472">Membrane</keyword>
<dbReference type="InterPro" id="IPR051310">
    <property type="entry name" value="MCP_chemotaxis"/>
</dbReference>
<reference evidence="11" key="1">
    <citation type="submission" date="2016-10" db="EMBL/GenBank/DDBJ databases">
        <authorList>
            <person name="Varghese N."/>
            <person name="Submissions S."/>
        </authorList>
    </citation>
    <scope>NUCLEOTIDE SEQUENCE [LARGE SCALE GENOMIC DNA]</scope>
    <source>
        <strain evidence="11">CGMCC 1.10683</strain>
    </source>
</reference>
<dbReference type="InterPro" id="IPR003660">
    <property type="entry name" value="HAMP_dom"/>
</dbReference>
<dbReference type="InterPro" id="IPR004089">
    <property type="entry name" value="MCPsignal_dom"/>
</dbReference>
<dbReference type="SUPFAM" id="SSF58104">
    <property type="entry name" value="Methyl-accepting chemotaxis protein (MCP) signaling domain"/>
    <property type="match status" value="1"/>
</dbReference>
<feature type="transmembrane region" description="Helical" evidence="7">
    <location>
        <begin position="179"/>
        <end position="202"/>
    </location>
</feature>
<dbReference type="SMART" id="SM00283">
    <property type="entry name" value="MA"/>
    <property type="match status" value="1"/>
</dbReference>
<dbReference type="PROSITE" id="PS50111">
    <property type="entry name" value="CHEMOTAXIS_TRANSDUC_2"/>
    <property type="match status" value="1"/>
</dbReference>
<dbReference type="Proteomes" id="UP000198788">
    <property type="component" value="Unassembled WGS sequence"/>
</dbReference>
<dbReference type="SMART" id="SM00304">
    <property type="entry name" value="HAMP"/>
    <property type="match status" value="2"/>
</dbReference>
<proteinExistence type="inferred from homology"/>
<protein>
    <submittedName>
        <fullName evidence="10">Methyl-accepting chemotaxis protein</fullName>
    </submittedName>
</protein>
<sequence length="631" mass="66767">MISALRIPRKLSLSFVLVCVSAAIMMAVVFVTIVMIHTSTRSNNLSRSIEAQAMALETAILRQNSQFRGFLVTGDESYLKSYYEGRDEFDRVVVELQAQLTDPEKQRLLEQSRVATLAWRADWGDRLIETVRAGGREEAAQAVRDAGSRVLVSEAVLPLRELRDGEATLTVTNLARQEAAILTAVIALVVGGIAMIAVAVALSMMLSRTIARPITTLTAAMRQLAQGDNDIVVDADRADELGDMARAVLVFRDTALAKLEAEAAKELADRAKAEADREKAAAEAQQRQVVEALDTALEALAAGDLTYVIETPFAPDYERLRQAFNLAVERLEGSLAGVAGSAQSVRLGASQICSASEHLARRTEQQASSLQETTMATNQVTDMVGATARSAADARNAITMANSDATDGGAIVEEAISAMDAIRAGSLEIGEIISMIDAIALQTNLLALNAGVEAARAGETGRGFAVVAGEVRELAKRTVDAAKEIKDLITRSSQEVQLGVDRVGETSSMLGRVVSKIGDANRLVADIAQGAQTQAENLKQVNGTVASVDRVTQQNAAMAEEATAAARILSTEAEELATLVARFRLKPTRGSAAPRDAAGAPEGVPAAPTVKPSDRSPPAARVLAFGRAANG</sequence>
<dbReference type="InterPro" id="IPR004090">
    <property type="entry name" value="Chemotax_Me-accpt_rcpt"/>
</dbReference>
<evidence type="ECO:0000256" key="7">
    <source>
        <dbReference type="SAM" id="Phobius"/>
    </source>
</evidence>
<dbReference type="GO" id="GO:0004888">
    <property type="term" value="F:transmembrane signaling receptor activity"/>
    <property type="evidence" value="ECO:0007669"/>
    <property type="project" value="InterPro"/>
</dbReference>
<feature type="domain" description="Methyl-accepting transducer" evidence="8">
    <location>
        <begin position="341"/>
        <end position="570"/>
    </location>
</feature>
<evidence type="ECO:0000256" key="5">
    <source>
        <dbReference type="SAM" id="Coils"/>
    </source>
</evidence>
<keyword evidence="7" id="KW-0812">Transmembrane</keyword>
<evidence type="ECO:0000256" key="3">
    <source>
        <dbReference type="ARBA" id="ARBA00029447"/>
    </source>
</evidence>
<dbReference type="FunFam" id="1.10.287.950:FF:000001">
    <property type="entry name" value="Methyl-accepting chemotaxis sensory transducer"/>
    <property type="match status" value="1"/>
</dbReference>
<dbReference type="STRING" id="871741.SAMN05192570_0226"/>
<keyword evidence="4" id="KW-0807">Transducer</keyword>
<comment type="subcellular location">
    <subcellularLocation>
        <location evidence="1">Membrane</location>
    </subcellularLocation>
</comment>
<feature type="compositionally biased region" description="Low complexity" evidence="6">
    <location>
        <begin position="597"/>
        <end position="608"/>
    </location>
</feature>
<feature type="domain" description="HAMP" evidence="9">
    <location>
        <begin position="284"/>
        <end position="336"/>
    </location>
</feature>